<evidence type="ECO:0000313" key="3">
    <source>
        <dbReference type="Proteomes" id="UP000053424"/>
    </source>
</evidence>
<evidence type="ECO:0000256" key="1">
    <source>
        <dbReference type="SAM" id="MobiDB-lite"/>
    </source>
</evidence>
<dbReference type="Proteomes" id="UP000053424">
    <property type="component" value="Unassembled WGS sequence"/>
</dbReference>
<name>A0A0C2XMZ4_HEBCY</name>
<proteinExistence type="predicted"/>
<accession>A0A0C2XMZ4</accession>
<reference evidence="3" key="2">
    <citation type="submission" date="2015-01" db="EMBL/GenBank/DDBJ databases">
        <title>Evolutionary Origins and Diversification of the Mycorrhizal Mutualists.</title>
        <authorList>
            <consortium name="DOE Joint Genome Institute"/>
            <consortium name="Mycorrhizal Genomics Consortium"/>
            <person name="Kohler A."/>
            <person name="Kuo A."/>
            <person name="Nagy L.G."/>
            <person name="Floudas D."/>
            <person name="Copeland A."/>
            <person name="Barry K.W."/>
            <person name="Cichocki N."/>
            <person name="Veneault-Fourrey C."/>
            <person name="LaButti K."/>
            <person name="Lindquist E.A."/>
            <person name="Lipzen A."/>
            <person name="Lundell T."/>
            <person name="Morin E."/>
            <person name="Murat C."/>
            <person name="Riley R."/>
            <person name="Ohm R."/>
            <person name="Sun H."/>
            <person name="Tunlid A."/>
            <person name="Henrissat B."/>
            <person name="Grigoriev I.V."/>
            <person name="Hibbett D.S."/>
            <person name="Martin F."/>
        </authorList>
    </citation>
    <scope>NUCLEOTIDE SEQUENCE [LARGE SCALE GENOMIC DNA]</scope>
    <source>
        <strain evidence="3">h7</strain>
    </source>
</reference>
<evidence type="ECO:0000313" key="2">
    <source>
        <dbReference type="EMBL" id="KIM39053.1"/>
    </source>
</evidence>
<gene>
    <name evidence="2" type="ORF">M413DRAFT_12376</name>
</gene>
<protein>
    <submittedName>
        <fullName evidence="2">Uncharacterized protein</fullName>
    </submittedName>
</protein>
<dbReference type="AlphaFoldDB" id="A0A0C2XMZ4"/>
<dbReference type="EMBL" id="KN831787">
    <property type="protein sequence ID" value="KIM39053.1"/>
    <property type="molecule type" value="Genomic_DNA"/>
</dbReference>
<keyword evidence="3" id="KW-1185">Reference proteome</keyword>
<organism evidence="2 3">
    <name type="scientific">Hebeloma cylindrosporum</name>
    <dbReference type="NCBI Taxonomy" id="76867"/>
    <lineage>
        <taxon>Eukaryota</taxon>
        <taxon>Fungi</taxon>
        <taxon>Dikarya</taxon>
        <taxon>Basidiomycota</taxon>
        <taxon>Agaricomycotina</taxon>
        <taxon>Agaricomycetes</taxon>
        <taxon>Agaricomycetidae</taxon>
        <taxon>Agaricales</taxon>
        <taxon>Agaricineae</taxon>
        <taxon>Hymenogastraceae</taxon>
        <taxon>Hebeloma</taxon>
    </lineage>
</organism>
<feature type="region of interest" description="Disordered" evidence="1">
    <location>
        <begin position="8"/>
        <end position="38"/>
    </location>
</feature>
<dbReference type="HOGENOM" id="CLU_1214892_0_0_1"/>
<sequence>MSIDIAAAVLPRGGSEEMEQDCGSDQRKTSPCLGLANNGRTTSKYRPKLLLHSETMSCMQTTMPQFGTEATLDKRTTAKIDGVQQPREQDPEITLEGFSYAAFRNRTRKAGALWWKCVVTGQDTPRLFPPNPQAQTVNSVKPVRFSLPLFLLLATERLPSSRTGFRASSFLRLCVGQLDDFDTKALSGGVVDSHRVTGLSKRMLDKETKRQKMAYPRSSDATHLVFYG</sequence>
<reference evidence="2 3" key="1">
    <citation type="submission" date="2014-04" db="EMBL/GenBank/DDBJ databases">
        <authorList>
            <consortium name="DOE Joint Genome Institute"/>
            <person name="Kuo A."/>
            <person name="Gay G."/>
            <person name="Dore J."/>
            <person name="Kohler A."/>
            <person name="Nagy L.G."/>
            <person name="Floudas D."/>
            <person name="Copeland A."/>
            <person name="Barry K.W."/>
            <person name="Cichocki N."/>
            <person name="Veneault-Fourrey C."/>
            <person name="LaButti K."/>
            <person name="Lindquist E.A."/>
            <person name="Lipzen A."/>
            <person name="Lundell T."/>
            <person name="Morin E."/>
            <person name="Murat C."/>
            <person name="Sun H."/>
            <person name="Tunlid A."/>
            <person name="Henrissat B."/>
            <person name="Grigoriev I.V."/>
            <person name="Hibbett D.S."/>
            <person name="Martin F."/>
            <person name="Nordberg H.P."/>
            <person name="Cantor M.N."/>
            <person name="Hua S.X."/>
        </authorList>
    </citation>
    <scope>NUCLEOTIDE SEQUENCE [LARGE SCALE GENOMIC DNA]</scope>
    <source>
        <strain evidence="3">h7</strain>
    </source>
</reference>